<evidence type="ECO:0000256" key="4">
    <source>
        <dbReference type="ARBA" id="ARBA00022989"/>
    </source>
</evidence>
<dbReference type="InterPro" id="IPR004477">
    <property type="entry name" value="ComEC_N"/>
</dbReference>
<dbReference type="InterPro" id="IPR052159">
    <property type="entry name" value="Competence_DNA_uptake"/>
</dbReference>
<organism evidence="8 9">
    <name type="scientific">Fluoribacter dumoffii</name>
    <dbReference type="NCBI Taxonomy" id="463"/>
    <lineage>
        <taxon>Bacteria</taxon>
        <taxon>Pseudomonadati</taxon>
        <taxon>Pseudomonadota</taxon>
        <taxon>Gammaproteobacteria</taxon>
        <taxon>Legionellales</taxon>
        <taxon>Legionellaceae</taxon>
        <taxon>Fluoribacter</taxon>
    </lineage>
</organism>
<evidence type="ECO:0000256" key="5">
    <source>
        <dbReference type="ARBA" id="ARBA00023136"/>
    </source>
</evidence>
<feature type="transmembrane region" description="Helical" evidence="6">
    <location>
        <begin position="381"/>
        <end position="406"/>
    </location>
</feature>
<dbReference type="InterPro" id="IPR025405">
    <property type="entry name" value="DUF4131"/>
</dbReference>
<dbReference type="Pfam" id="PF03772">
    <property type="entry name" value="Competence"/>
    <property type="match status" value="1"/>
</dbReference>
<dbReference type="InterPro" id="IPR004797">
    <property type="entry name" value="Competence_ComEC/Rec2"/>
</dbReference>
<dbReference type="STRING" id="1094715.GCA_000236165_02334"/>
<feature type="transmembrane region" description="Helical" evidence="6">
    <location>
        <begin position="354"/>
        <end position="375"/>
    </location>
</feature>
<evidence type="ECO:0000259" key="7">
    <source>
        <dbReference type="SMART" id="SM00849"/>
    </source>
</evidence>
<dbReference type="Proteomes" id="UP000254554">
    <property type="component" value="Unassembled WGS sequence"/>
</dbReference>
<dbReference type="Pfam" id="PF13567">
    <property type="entry name" value="DUF4131"/>
    <property type="match status" value="1"/>
</dbReference>
<name>A0A377GC62_9GAMM</name>
<keyword evidence="5 6" id="KW-0472">Membrane</keyword>
<dbReference type="Gene3D" id="3.60.15.10">
    <property type="entry name" value="Ribonuclease Z/Hydroxyacylglutathione hydrolase-like"/>
    <property type="match status" value="1"/>
</dbReference>
<dbReference type="SMART" id="SM00849">
    <property type="entry name" value="Lactamase_B"/>
    <property type="match status" value="1"/>
</dbReference>
<feature type="transmembrane region" description="Helical" evidence="6">
    <location>
        <begin position="6"/>
        <end position="29"/>
    </location>
</feature>
<dbReference type="GeneID" id="93293255"/>
<dbReference type="GO" id="GO:0005886">
    <property type="term" value="C:plasma membrane"/>
    <property type="evidence" value="ECO:0007669"/>
    <property type="project" value="UniProtKB-SubCell"/>
</dbReference>
<dbReference type="SUPFAM" id="SSF56281">
    <property type="entry name" value="Metallo-hydrolase/oxidoreductase"/>
    <property type="match status" value="1"/>
</dbReference>
<dbReference type="PANTHER" id="PTHR30619:SF1">
    <property type="entry name" value="RECOMBINATION PROTEIN 2"/>
    <property type="match status" value="1"/>
</dbReference>
<protein>
    <submittedName>
        <fullName evidence="8">ComEC family competence protein</fullName>
    </submittedName>
</protein>
<keyword evidence="4 6" id="KW-1133">Transmembrane helix</keyword>
<evidence type="ECO:0000256" key="6">
    <source>
        <dbReference type="SAM" id="Phobius"/>
    </source>
</evidence>
<dbReference type="GO" id="GO:0030420">
    <property type="term" value="P:establishment of competence for transformation"/>
    <property type="evidence" value="ECO:0007669"/>
    <property type="project" value="InterPro"/>
</dbReference>
<comment type="subcellular location">
    <subcellularLocation>
        <location evidence="1">Cell membrane</location>
        <topology evidence="1">Multi-pass membrane protein</topology>
    </subcellularLocation>
</comment>
<dbReference type="PANTHER" id="PTHR30619">
    <property type="entry name" value="DNA INTERNALIZATION/COMPETENCE PROTEIN COMEC/REC2"/>
    <property type="match status" value="1"/>
</dbReference>
<keyword evidence="9" id="KW-1185">Reference proteome</keyword>
<dbReference type="CDD" id="cd07731">
    <property type="entry name" value="ComA-like_MBL-fold"/>
    <property type="match status" value="1"/>
</dbReference>
<accession>A0A377GC62</accession>
<evidence type="ECO:0000256" key="3">
    <source>
        <dbReference type="ARBA" id="ARBA00022692"/>
    </source>
</evidence>
<evidence type="ECO:0000256" key="1">
    <source>
        <dbReference type="ARBA" id="ARBA00004651"/>
    </source>
</evidence>
<evidence type="ECO:0000256" key="2">
    <source>
        <dbReference type="ARBA" id="ARBA00022475"/>
    </source>
</evidence>
<reference evidence="8 9" key="1">
    <citation type="submission" date="2018-06" db="EMBL/GenBank/DDBJ databases">
        <authorList>
            <consortium name="Pathogen Informatics"/>
            <person name="Doyle S."/>
        </authorList>
    </citation>
    <scope>NUCLEOTIDE SEQUENCE [LARGE SCALE GENOMIC DNA]</scope>
    <source>
        <strain evidence="8 9">NCTC11370</strain>
    </source>
</reference>
<proteinExistence type="predicted"/>
<feature type="transmembrane region" description="Helical" evidence="6">
    <location>
        <begin position="323"/>
        <end position="342"/>
    </location>
</feature>
<dbReference type="RefSeq" id="WP_010654510.1">
    <property type="nucleotide sequence ID" value="NZ_JAPHOO010000001.1"/>
</dbReference>
<dbReference type="OrthoDB" id="9761531at2"/>
<keyword evidence="2" id="KW-1003">Cell membrane</keyword>
<dbReference type="NCBIfam" id="TIGR00361">
    <property type="entry name" value="ComEC_Rec2"/>
    <property type="match status" value="1"/>
</dbReference>
<dbReference type="InterPro" id="IPR036866">
    <property type="entry name" value="RibonucZ/Hydroxyglut_hydro"/>
</dbReference>
<feature type="transmembrane region" description="Helical" evidence="6">
    <location>
        <begin position="418"/>
        <end position="440"/>
    </location>
</feature>
<evidence type="ECO:0000313" key="9">
    <source>
        <dbReference type="Proteomes" id="UP000254554"/>
    </source>
</evidence>
<dbReference type="NCBIfam" id="TIGR00360">
    <property type="entry name" value="ComEC_N-term"/>
    <property type="match status" value="1"/>
</dbReference>
<dbReference type="InterPro" id="IPR001279">
    <property type="entry name" value="Metallo-B-lactamas"/>
</dbReference>
<dbReference type="InterPro" id="IPR035681">
    <property type="entry name" value="ComA-like_MBL"/>
</dbReference>
<sequence>MEIFCFFLGILYLYTSSYSLLLISVLFYYLSPKYPLILFFISGIFFAWLHQSFVTPQGMANTSVIPKVTVEGVIASIPTRDFTKTQFLFSLAQVNHLPAHGLIQLSWYNNAPQLRAGQRWIFQVKLKKPRNFLNPGSMDYVSSLAARHIFWTGYILPKSHKQLAQTSSSFNWLQLREHLSNRLTQLAPNQSTAGVVEALTLNLTHHISQENWELFRRTGTTHLFGISGEHIALISGIIYWAVRKLWCQSAFCCLFIPAPYVASITGLLSAVFYAFLAGFAPPVQRALIGCFFYTIYRLGKQRLSAWQIWRYALFGVLCIEPHAVFMQGFYFSFLAVACLLLTQQRWRLKGFKGNLALQLSCLIGLMPLTLFWYSYGSINGFIANLFAIPLVGLLIVPLSLITMIFSSTSIAVMLMKPLSLLISLLLQGLNLIEHVAIININKSLHSIELAAILMGALVMGVLLPIKPFRWIMLLWLILPFFPPSAKSPSGEAIIDILDVGQGLSVAIRTHSHVLIYDTGDRFFQGNDLGKMVILPYLQALGIKKIDTVVISHPDKDHRGGLNSLEKGIPVEQLLVNEPHYYTHGMRCHDYPKWDWDGVRFRFLPIKTHFKNKNNNSCILQISTAAGKVLLTGDIEKIAEDYLIRTYGNEIASEVLIVPHHGSKTSSSYRFLLEVRPRYAIASLGFDNRFHFPHAKTLFSMKSLDIPFYRTDHCGMVQITLPVKGEIKKPSCYSGIKNT</sequence>
<evidence type="ECO:0000313" key="8">
    <source>
        <dbReference type="EMBL" id="STO22403.1"/>
    </source>
</evidence>
<gene>
    <name evidence="8" type="ORF">NCTC11370_02490</name>
</gene>
<keyword evidence="3 6" id="KW-0812">Transmembrane</keyword>
<dbReference type="AlphaFoldDB" id="A0A377GC62"/>
<dbReference type="EMBL" id="UGGT01000001">
    <property type="protein sequence ID" value="STO22403.1"/>
    <property type="molecule type" value="Genomic_DNA"/>
</dbReference>
<dbReference type="Pfam" id="PF00753">
    <property type="entry name" value="Lactamase_B"/>
    <property type="match status" value="1"/>
</dbReference>
<feature type="transmembrane region" description="Helical" evidence="6">
    <location>
        <begin position="254"/>
        <end position="276"/>
    </location>
</feature>
<feature type="transmembrane region" description="Helical" evidence="6">
    <location>
        <begin position="36"/>
        <end position="54"/>
    </location>
</feature>
<feature type="domain" description="Metallo-beta-lactamase" evidence="7">
    <location>
        <begin position="501"/>
        <end position="683"/>
    </location>
</feature>
<feature type="transmembrane region" description="Helical" evidence="6">
    <location>
        <begin position="446"/>
        <end position="465"/>
    </location>
</feature>